<feature type="region of interest" description="Disordered" evidence="13">
    <location>
        <begin position="477"/>
        <end position="536"/>
    </location>
</feature>
<feature type="region of interest" description="Disordered" evidence="13">
    <location>
        <begin position="668"/>
        <end position="731"/>
    </location>
</feature>
<feature type="region of interest" description="Disordered" evidence="13">
    <location>
        <begin position="372"/>
        <end position="404"/>
    </location>
</feature>
<reference evidence="15" key="1">
    <citation type="submission" date="2022-12" db="EMBL/GenBank/DDBJ databases">
        <authorList>
            <person name="Alioto T."/>
            <person name="Alioto T."/>
            <person name="Gomez Garrido J."/>
        </authorList>
    </citation>
    <scope>NUCLEOTIDE SEQUENCE</scope>
</reference>
<dbReference type="AlphaFoldDB" id="A0AA35LHE2"/>
<sequence>MSDYNAGGPPPPSAGPPGAGGGAGPPNQGGAGGAGQAGGAAGPGPGGIRKDAFADAVQRARQIAAKIGGDTATTVNNTTPDFGFGGQKRQLEDGDQPESKKMAPQPEPMPPPPQLGPIHPPPRSTVTEEYRVPDGMVGLIIGRGGEQINKIQQDSGCKVQISPDSGGMPERSVSLTGSPESVQKAKMMLDDIVSRGRGGPPGQFHDNANGQNGTVQEIMIPAGKAGLVIGKGGETIKQLQERAGVKMILIQDGSQNTNVDKPLRIIGDPYKVQQACEMVMDILRERDQGGFGDRNEYGSRIGGGIDVPVPRHSVGVVIGRSGEMIKKIQNDAGVRIQFKQDDGTGPEKIAHIMGPPDRCEHAARIINELLQSLRSGPPGPPGSGMPPGGRGRGRGQGNWGPPGGEMTFSIPTHKCGLVIGRGGENVKAINQQTGAFVEISRQLPPNGDPNFKLFIIRGSPQQIDHAKQLIEEKIEGPLCPVGPGPGTGGPPGPAPMGPFNPGPFNQGPPSAPPHPGGPPPPQYPPQGWGNAYPQWQPPAPHDPSKYLYTSPQESIVRIYNAVVPRFSSISEAEHFRFSNAENPEVNASIFEHLGSQTASAACPPQLTLQSALSTSVVKSFRSQTVFWDGLRSTTKVPLYCCTFKVQQGDEGEWLEAFKFFVVSPAQVKRRQQQTPTLPGQLITRTTTSSPRAQFQEHRLPPRRHQCKESPPNRPPPDSQTTLKHGRSITKN</sequence>
<feature type="compositionally biased region" description="Polar residues" evidence="13">
    <location>
        <begin position="71"/>
        <end position="80"/>
    </location>
</feature>
<dbReference type="InterPro" id="IPR004087">
    <property type="entry name" value="KH_dom"/>
</dbReference>
<dbReference type="GO" id="GO:0051028">
    <property type="term" value="P:mRNA transport"/>
    <property type="evidence" value="ECO:0007669"/>
    <property type="project" value="UniProtKB-KW"/>
</dbReference>
<keyword evidence="8" id="KW-0539">Nucleus</keyword>
<keyword evidence="5" id="KW-0677">Repeat</keyword>
<dbReference type="CDD" id="cd22482">
    <property type="entry name" value="KH-I_FUBP2_rpt2"/>
    <property type="match status" value="1"/>
</dbReference>
<dbReference type="InterPro" id="IPR047369">
    <property type="entry name" value="KH-I_FUBP2_rpt2"/>
</dbReference>
<feature type="domain" description="K Homology" evidence="14">
    <location>
        <begin position="301"/>
        <end position="371"/>
    </location>
</feature>
<dbReference type="Gene3D" id="3.30.1370.10">
    <property type="entry name" value="K Homology domain, type 1"/>
    <property type="match status" value="4"/>
</dbReference>
<evidence type="ECO:0000256" key="6">
    <source>
        <dbReference type="ARBA" id="ARBA00022816"/>
    </source>
</evidence>
<evidence type="ECO:0000256" key="5">
    <source>
        <dbReference type="ARBA" id="ARBA00022737"/>
    </source>
</evidence>
<proteinExistence type="inferred from homology"/>
<feature type="domain" description="K Homology" evidence="14">
    <location>
        <begin position="212"/>
        <end position="284"/>
    </location>
</feature>
<evidence type="ECO:0000256" key="8">
    <source>
        <dbReference type="ARBA" id="ARBA00023242"/>
    </source>
</evidence>
<feature type="compositionally biased region" description="Gly residues" evidence="13">
    <location>
        <begin position="385"/>
        <end position="403"/>
    </location>
</feature>
<dbReference type="GO" id="GO:0005634">
    <property type="term" value="C:nucleus"/>
    <property type="evidence" value="ECO:0007669"/>
    <property type="project" value="UniProtKB-SubCell"/>
</dbReference>
<protein>
    <recommendedName>
        <fullName evidence="10">Far upstream element-binding protein 2</fullName>
    </recommendedName>
    <alternativeName>
        <fullName evidence="11">KH type-splicing regulatory protein</fullName>
    </alternativeName>
</protein>
<feature type="compositionally biased region" description="Polar residues" evidence="13">
    <location>
        <begin position="672"/>
        <end position="692"/>
    </location>
</feature>
<feature type="region of interest" description="Disordered" evidence="13">
    <location>
        <begin position="1"/>
        <end position="118"/>
    </location>
</feature>
<feature type="compositionally biased region" description="Pro residues" evidence="13">
    <location>
        <begin position="480"/>
        <end position="501"/>
    </location>
</feature>
<keyword evidence="7 12" id="KW-0694">RNA-binding</keyword>
<evidence type="ECO:0000256" key="7">
    <source>
        <dbReference type="ARBA" id="ARBA00022884"/>
    </source>
</evidence>
<dbReference type="Proteomes" id="UP001178461">
    <property type="component" value="Chromosome 17"/>
</dbReference>
<dbReference type="FunFam" id="3.30.1370.10:FF:000049">
    <property type="entry name" value="far upstream element-binding protein 2"/>
    <property type="match status" value="1"/>
</dbReference>
<dbReference type="GO" id="GO:0003729">
    <property type="term" value="F:mRNA binding"/>
    <property type="evidence" value="ECO:0007669"/>
    <property type="project" value="UniProtKB-ARBA"/>
</dbReference>
<accession>A0AA35LHE2</accession>
<evidence type="ECO:0000256" key="11">
    <source>
        <dbReference type="ARBA" id="ARBA00081725"/>
    </source>
</evidence>
<dbReference type="InterPro" id="IPR047370">
    <property type="entry name" value="KH-I_FUBP2_rpt3"/>
</dbReference>
<organism evidence="15 16">
    <name type="scientific">Podarcis lilfordi</name>
    <name type="common">Lilford's wall lizard</name>
    <dbReference type="NCBI Taxonomy" id="74358"/>
    <lineage>
        <taxon>Eukaryota</taxon>
        <taxon>Metazoa</taxon>
        <taxon>Chordata</taxon>
        <taxon>Craniata</taxon>
        <taxon>Vertebrata</taxon>
        <taxon>Euteleostomi</taxon>
        <taxon>Lepidosauria</taxon>
        <taxon>Squamata</taxon>
        <taxon>Bifurcata</taxon>
        <taxon>Unidentata</taxon>
        <taxon>Episquamata</taxon>
        <taxon>Laterata</taxon>
        <taxon>Lacertibaenia</taxon>
        <taxon>Lacertidae</taxon>
        <taxon>Podarcis</taxon>
    </lineage>
</organism>
<keyword evidence="3" id="KW-0813">Transport</keyword>
<comment type="similarity">
    <text evidence="9">Belongs to the KHSRP family.</text>
</comment>
<comment type="subcellular location">
    <subcellularLocation>
        <location evidence="2">Cytoplasm</location>
    </subcellularLocation>
    <subcellularLocation>
        <location evidence="1">Nucleus</location>
    </subcellularLocation>
</comment>
<dbReference type="InterPro" id="IPR047372">
    <property type="entry name" value="KH-I_FUBP2_rpt1"/>
</dbReference>
<evidence type="ECO:0000256" key="4">
    <source>
        <dbReference type="ARBA" id="ARBA00022490"/>
    </source>
</evidence>
<keyword evidence="6" id="KW-0509">mRNA transport</keyword>
<keyword evidence="16" id="KW-1185">Reference proteome</keyword>
<feature type="compositionally biased region" description="Pro residues" evidence="13">
    <location>
        <begin position="105"/>
        <end position="118"/>
    </location>
</feature>
<dbReference type="CDD" id="cd22488">
    <property type="entry name" value="KH-I_FUBP2_rpt4"/>
    <property type="match status" value="1"/>
</dbReference>
<dbReference type="InterPro" id="IPR036612">
    <property type="entry name" value="KH_dom_type_1_sf"/>
</dbReference>
<evidence type="ECO:0000256" key="1">
    <source>
        <dbReference type="ARBA" id="ARBA00004123"/>
    </source>
</evidence>
<dbReference type="PANTHER" id="PTHR10288">
    <property type="entry name" value="KH DOMAIN CONTAINING RNA BINDING PROTEIN"/>
    <property type="match status" value="1"/>
</dbReference>
<name>A0AA35LHE2_9SAUR</name>
<feature type="compositionally biased region" description="Pro residues" evidence="13">
    <location>
        <begin position="509"/>
        <end position="524"/>
    </location>
</feature>
<evidence type="ECO:0000256" key="12">
    <source>
        <dbReference type="PROSITE-ProRule" id="PRU00117"/>
    </source>
</evidence>
<dbReference type="InterPro" id="IPR047371">
    <property type="entry name" value="KH-I_FUBP2_rpt4"/>
</dbReference>
<dbReference type="GO" id="GO:0005737">
    <property type="term" value="C:cytoplasm"/>
    <property type="evidence" value="ECO:0007669"/>
    <property type="project" value="UniProtKB-SubCell"/>
</dbReference>
<feature type="compositionally biased region" description="Basic and acidic residues" evidence="13">
    <location>
        <begin position="89"/>
        <end position="101"/>
    </location>
</feature>
<dbReference type="FunFam" id="3.30.1370.10:FF:000007">
    <property type="entry name" value="far upstream element-binding protein 1 isoform X1"/>
    <property type="match status" value="1"/>
</dbReference>
<dbReference type="FunFam" id="3.30.1370.10:FF:000010">
    <property type="entry name" value="far upstream element-binding protein 1 isoform X1"/>
    <property type="match status" value="1"/>
</dbReference>
<gene>
    <name evidence="15" type="ORF">PODLI_1B020752</name>
</gene>
<feature type="compositionally biased region" description="Gly residues" evidence="13">
    <location>
        <begin position="17"/>
        <end position="47"/>
    </location>
</feature>
<feature type="domain" description="K Homology" evidence="14">
    <location>
        <begin position="124"/>
        <end position="194"/>
    </location>
</feature>
<evidence type="ECO:0000256" key="10">
    <source>
        <dbReference type="ARBA" id="ARBA00071121"/>
    </source>
</evidence>
<evidence type="ECO:0000256" key="2">
    <source>
        <dbReference type="ARBA" id="ARBA00004496"/>
    </source>
</evidence>
<dbReference type="EMBL" id="OX395142">
    <property type="protein sequence ID" value="CAI5796219.1"/>
    <property type="molecule type" value="Genomic_DNA"/>
</dbReference>
<dbReference type="SMART" id="SM00322">
    <property type="entry name" value="KH"/>
    <property type="match status" value="4"/>
</dbReference>
<evidence type="ECO:0000256" key="13">
    <source>
        <dbReference type="SAM" id="MobiDB-lite"/>
    </source>
</evidence>
<evidence type="ECO:0000259" key="14">
    <source>
        <dbReference type="SMART" id="SM00322"/>
    </source>
</evidence>
<evidence type="ECO:0000256" key="3">
    <source>
        <dbReference type="ARBA" id="ARBA00022448"/>
    </source>
</evidence>
<dbReference type="FunFam" id="3.30.1370.10:FF:000008">
    <property type="entry name" value="far upstream element-binding protein 1 isoform X1"/>
    <property type="match status" value="1"/>
</dbReference>
<keyword evidence="4" id="KW-0963">Cytoplasm</keyword>
<evidence type="ECO:0000256" key="9">
    <source>
        <dbReference type="ARBA" id="ARBA00060959"/>
    </source>
</evidence>
<evidence type="ECO:0000313" key="16">
    <source>
        <dbReference type="Proteomes" id="UP001178461"/>
    </source>
</evidence>
<dbReference type="InterPro" id="IPR004088">
    <property type="entry name" value="KH_dom_type_1"/>
</dbReference>
<evidence type="ECO:0000313" key="15">
    <source>
        <dbReference type="EMBL" id="CAI5796219.1"/>
    </source>
</evidence>
<dbReference type="CDD" id="cd22485">
    <property type="entry name" value="KH-I_FUBP2_rpt3"/>
    <property type="match status" value="1"/>
</dbReference>
<dbReference type="Pfam" id="PF00013">
    <property type="entry name" value="KH_1"/>
    <property type="match status" value="4"/>
</dbReference>
<dbReference type="CDD" id="cd22479">
    <property type="entry name" value="KH-I_FUBP2_rpt1"/>
    <property type="match status" value="1"/>
</dbReference>
<dbReference type="SUPFAM" id="SSF54791">
    <property type="entry name" value="Eukaryotic type KH-domain (KH-domain type I)"/>
    <property type="match status" value="4"/>
</dbReference>
<dbReference type="PROSITE" id="PS50084">
    <property type="entry name" value="KH_TYPE_1"/>
    <property type="match status" value="4"/>
</dbReference>
<feature type="domain" description="K Homology" evidence="14">
    <location>
        <begin position="402"/>
        <end position="475"/>
    </location>
</feature>